<comment type="caution">
    <text evidence="10">The sequence shown here is derived from an EMBL/GenBank/DDBJ whole genome shotgun (WGS) entry which is preliminary data.</text>
</comment>
<keyword evidence="7" id="KW-0496">Mitochondrion</keyword>
<evidence type="ECO:0000313" key="10">
    <source>
        <dbReference type="EMBL" id="KAJ8614040.1"/>
    </source>
</evidence>
<evidence type="ECO:0000256" key="6">
    <source>
        <dbReference type="ARBA" id="ARBA00023010"/>
    </source>
</evidence>
<dbReference type="Proteomes" id="UP001230188">
    <property type="component" value="Unassembled WGS sequence"/>
</dbReference>
<dbReference type="GO" id="GO:0030150">
    <property type="term" value="P:protein import into mitochondrial matrix"/>
    <property type="evidence" value="ECO:0007669"/>
    <property type="project" value="InterPro"/>
</dbReference>
<dbReference type="EMBL" id="JAQMWT010000012">
    <property type="protein sequence ID" value="KAJ8614040.1"/>
    <property type="molecule type" value="Genomic_DNA"/>
</dbReference>
<comment type="subcellular location">
    <subcellularLocation>
        <location evidence="1">Mitochondrion inner membrane</location>
        <topology evidence="1">Peripheral membrane protein</topology>
    </subcellularLocation>
</comment>
<keyword evidence="9" id="KW-0732">Signal</keyword>
<proteinExistence type="inferred from homology"/>
<keyword evidence="6" id="KW-0811">Translocation</keyword>
<evidence type="ECO:0008006" key="12">
    <source>
        <dbReference type="Google" id="ProtNLM"/>
    </source>
</evidence>
<keyword evidence="3" id="KW-0813">Transport</keyword>
<evidence type="ECO:0000256" key="8">
    <source>
        <dbReference type="ARBA" id="ARBA00023136"/>
    </source>
</evidence>
<evidence type="ECO:0000256" key="5">
    <source>
        <dbReference type="ARBA" id="ARBA00022927"/>
    </source>
</evidence>
<dbReference type="FunFam" id="1.10.287.110:FF:000006">
    <property type="entry name" value="Import inner membrane translocase subunit TIM16"/>
    <property type="match status" value="1"/>
</dbReference>
<feature type="chain" id="PRO_5042144264" description="Mitochondrial import inner membrane translocase subunit tim16" evidence="9">
    <location>
        <begin position="21"/>
        <end position="110"/>
    </location>
</feature>
<keyword evidence="5" id="KW-0653">Protein transport</keyword>
<reference evidence="10" key="1">
    <citation type="submission" date="2023-01" db="EMBL/GenBank/DDBJ databases">
        <title>Metagenome sequencing of chrysophaentin producing Chrysophaeum taylorii.</title>
        <authorList>
            <person name="Davison J."/>
            <person name="Bewley C."/>
        </authorList>
    </citation>
    <scope>NUCLEOTIDE SEQUENCE</scope>
    <source>
        <strain evidence="10">NIES-1699</strain>
    </source>
</reference>
<evidence type="ECO:0000256" key="7">
    <source>
        <dbReference type="ARBA" id="ARBA00023128"/>
    </source>
</evidence>
<keyword evidence="4" id="KW-0999">Mitochondrion inner membrane</keyword>
<keyword evidence="11" id="KW-1185">Reference proteome</keyword>
<dbReference type="InterPro" id="IPR005341">
    <property type="entry name" value="Tim16"/>
</dbReference>
<dbReference type="AlphaFoldDB" id="A0AAD7UNS6"/>
<gene>
    <name evidence="10" type="ORF">CTAYLR_005826</name>
</gene>
<organism evidence="10 11">
    <name type="scientific">Chrysophaeum taylorii</name>
    <dbReference type="NCBI Taxonomy" id="2483200"/>
    <lineage>
        <taxon>Eukaryota</taxon>
        <taxon>Sar</taxon>
        <taxon>Stramenopiles</taxon>
        <taxon>Ochrophyta</taxon>
        <taxon>Pelagophyceae</taxon>
        <taxon>Pelagomonadales</taxon>
        <taxon>Pelagomonadaceae</taxon>
        <taxon>Chrysophaeum</taxon>
    </lineage>
</organism>
<dbReference type="InterPro" id="IPR036869">
    <property type="entry name" value="J_dom_sf"/>
</dbReference>
<sequence>MAAGPFIRLVVQMTIPVVRAIAVAWQQALTNARRESANATREALKKHMSKSEATAILNLTEAEAKEAAAVEKNFKRYFEANDPTAGGSFYLQSKVYRARQCLTEETTTKK</sequence>
<evidence type="ECO:0000313" key="11">
    <source>
        <dbReference type="Proteomes" id="UP001230188"/>
    </source>
</evidence>
<comment type="similarity">
    <text evidence="2">Belongs to the TIM16/PAM16 family.</text>
</comment>
<keyword evidence="8" id="KW-0472">Membrane</keyword>
<evidence type="ECO:0000256" key="9">
    <source>
        <dbReference type="SAM" id="SignalP"/>
    </source>
</evidence>
<protein>
    <recommendedName>
        <fullName evidence="12">Mitochondrial import inner membrane translocase subunit tim16</fullName>
    </recommendedName>
</protein>
<evidence type="ECO:0000256" key="4">
    <source>
        <dbReference type="ARBA" id="ARBA00022792"/>
    </source>
</evidence>
<feature type="signal peptide" evidence="9">
    <location>
        <begin position="1"/>
        <end position="20"/>
    </location>
</feature>
<accession>A0AAD7UNS6</accession>
<evidence type="ECO:0000256" key="3">
    <source>
        <dbReference type="ARBA" id="ARBA00022448"/>
    </source>
</evidence>
<dbReference type="PANTHER" id="PTHR12388:SF0">
    <property type="entry name" value="MITOCHONDRIAL IMPORT INNER MEMBRANE TRANSLOCASE SUBUNIT TIM16"/>
    <property type="match status" value="1"/>
</dbReference>
<name>A0AAD7UNS6_9STRA</name>
<dbReference type="PANTHER" id="PTHR12388">
    <property type="entry name" value="MITOCHONDRIA ASSOCIATED GRANULOCYTE MACROPHAGE CSF SIGNALING MOLECULE"/>
    <property type="match status" value="1"/>
</dbReference>
<dbReference type="Pfam" id="PF03656">
    <property type="entry name" value="Pam16"/>
    <property type="match status" value="1"/>
</dbReference>
<dbReference type="GO" id="GO:0005744">
    <property type="term" value="C:TIM23 mitochondrial import inner membrane translocase complex"/>
    <property type="evidence" value="ECO:0007669"/>
    <property type="project" value="InterPro"/>
</dbReference>
<dbReference type="Gene3D" id="1.10.287.110">
    <property type="entry name" value="DnaJ domain"/>
    <property type="match status" value="1"/>
</dbReference>
<evidence type="ECO:0000256" key="1">
    <source>
        <dbReference type="ARBA" id="ARBA00004637"/>
    </source>
</evidence>
<evidence type="ECO:0000256" key="2">
    <source>
        <dbReference type="ARBA" id="ARBA00008817"/>
    </source>
</evidence>